<dbReference type="Proteomes" id="UP000076486">
    <property type="component" value="Unassembled WGS sequence"/>
</dbReference>
<proteinExistence type="predicted"/>
<keyword evidence="1" id="KW-1133">Transmembrane helix</keyword>
<dbReference type="PATRIC" id="fig|1365248.3.peg.5431"/>
<evidence type="ECO:0000313" key="3">
    <source>
        <dbReference type="Proteomes" id="UP000076486"/>
    </source>
</evidence>
<dbReference type="EMBL" id="AUYC01000095">
    <property type="protein sequence ID" value="KZN57620.1"/>
    <property type="molecule type" value="Genomic_DNA"/>
</dbReference>
<protein>
    <submittedName>
        <fullName evidence="2">Uncharacterized protein</fullName>
    </submittedName>
</protein>
<keyword evidence="1" id="KW-0472">Membrane</keyword>
<gene>
    <name evidence="2" type="ORF">N473_07020</name>
</gene>
<feature type="transmembrane region" description="Helical" evidence="1">
    <location>
        <begin position="6"/>
        <end position="24"/>
    </location>
</feature>
<dbReference type="RefSeq" id="WP_063370399.1">
    <property type="nucleotide sequence ID" value="NZ_AUYC01000095.1"/>
</dbReference>
<organism evidence="2 3">
    <name type="scientific">Pseudoalteromonas luteoviolacea CPMOR-1</name>
    <dbReference type="NCBI Taxonomy" id="1365248"/>
    <lineage>
        <taxon>Bacteria</taxon>
        <taxon>Pseudomonadati</taxon>
        <taxon>Pseudomonadota</taxon>
        <taxon>Gammaproteobacteria</taxon>
        <taxon>Alteromonadales</taxon>
        <taxon>Pseudoalteromonadaceae</taxon>
        <taxon>Pseudoalteromonas</taxon>
    </lineage>
</organism>
<name>A0A167H4E3_9GAMM</name>
<sequence length="103" mass="12105">MFSTLYFITLLVFIFMIIRDATFLRGGPKDYASSEAETRHHLGNKAFTLMIRRKNIERMADSTKKYEALVQWNEDVETFYELCDELVESSNKSQNLIKFPIVK</sequence>
<accession>A0A167H4E3</accession>
<evidence type="ECO:0000313" key="2">
    <source>
        <dbReference type="EMBL" id="KZN57620.1"/>
    </source>
</evidence>
<keyword evidence="1" id="KW-0812">Transmembrane</keyword>
<comment type="caution">
    <text evidence="2">The sequence shown here is derived from an EMBL/GenBank/DDBJ whole genome shotgun (WGS) entry which is preliminary data.</text>
</comment>
<reference evidence="2 3" key="1">
    <citation type="submission" date="2013-07" db="EMBL/GenBank/DDBJ databases">
        <title>Comparative Genomic and Metabolomic Analysis of Twelve Strains of Pseudoalteromonas luteoviolacea.</title>
        <authorList>
            <person name="Vynne N.G."/>
            <person name="Mansson M."/>
            <person name="Gram L."/>
        </authorList>
    </citation>
    <scope>NUCLEOTIDE SEQUENCE [LARGE SCALE GENOMIC DNA]</scope>
    <source>
        <strain evidence="2 3">CPMOR-1</strain>
    </source>
</reference>
<evidence type="ECO:0000256" key="1">
    <source>
        <dbReference type="SAM" id="Phobius"/>
    </source>
</evidence>
<dbReference type="AlphaFoldDB" id="A0A167H4E3"/>